<dbReference type="InterPro" id="IPR013750">
    <property type="entry name" value="GHMP_kinase_C_dom"/>
</dbReference>
<evidence type="ECO:0000259" key="11">
    <source>
        <dbReference type="Pfam" id="PF08544"/>
    </source>
</evidence>
<dbReference type="AlphaFoldDB" id="A0A096DKW8"/>
<feature type="domain" description="GHMP kinase N-terminal" evidence="10">
    <location>
        <begin position="66"/>
        <end position="144"/>
    </location>
</feature>
<evidence type="ECO:0000256" key="1">
    <source>
        <dbReference type="ARBA" id="ARBA00009684"/>
    </source>
</evidence>
<dbReference type="GO" id="GO:0019288">
    <property type="term" value="P:isopentenyl diphosphate biosynthetic process, methylerythritol 4-phosphate pathway"/>
    <property type="evidence" value="ECO:0007669"/>
    <property type="project" value="UniProtKB-UniRule"/>
</dbReference>
<accession>A0A096DKW8</accession>
<dbReference type="PIRSF" id="PIRSF010376">
    <property type="entry name" value="IspE"/>
    <property type="match status" value="1"/>
</dbReference>
<dbReference type="Gene3D" id="3.30.230.10">
    <property type="match status" value="1"/>
</dbReference>
<evidence type="ECO:0000256" key="9">
    <source>
        <dbReference type="HAMAP-Rule" id="MF_00061"/>
    </source>
</evidence>
<keyword evidence="7 9" id="KW-0067">ATP-binding</keyword>
<dbReference type="GO" id="GO:0005524">
    <property type="term" value="F:ATP binding"/>
    <property type="evidence" value="ECO:0007669"/>
    <property type="project" value="UniProtKB-UniRule"/>
</dbReference>
<dbReference type="EC" id="2.7.1.148" evidence="2 9"/>
<feature type="binding site" evidence="9">
    <location>
        <begin position="94"/>
        <end position="104"/>
    </location>
    <ligand>
        <name>ATP</name>
        <dbReference type="ChEBI" id="CHEBI:30616"/>
    </ligand>
</feature>
<comment type="function">
    <text evidence="9">Catalyzes the phosphorylation of the position 2 hydroxy group of 4-diphosphocytidyl-2C-methyl-D-erythritol.</text>
</comment>
<sequence>MKKVEVEAHAKINLSLDVIGKREDGYHEVRMIMQQISLKDIIQIEEYGKDTIIETKEKKIPTDSTNLAYRAWDILSKRFNIDRGVKIKIEKNIPIAAGLAGGSSDAAAVLKGLNELWNLNLKEDELMDIGLEIGADVPYCIMGGTALAEGIGEKLTRLKSFKDKLILIAKPPIQVSTAYVYKNLKLKDIKDHPDIDNLIKNIELDNVNFVAKNMTNVLETVTINKYPIIQKIKEHMMRFNALGSLMSGSGPTVFGIFDNTDDIIKCKEELETWIDRVHIVKTI</sequence>
<dbReference type="EMBL" id="AZTB01000048">
    <property type="protein sequence ID" value="KGG79936.1"/>
    <property type="molecule type" value="Genomic_DNA"/>
</dbReference>
<dbReference type="InterPro" id="IPR006204">
    <property type="entry name" value="GHMP_kinase_N_dom"/>
</dbReference>
<organism evidence="12 13">
    <name type="scientific">Caloranaerobacter azorensis H53214</name>
    <dbReference type="NCBI Taxonomy" id="1156417"/>
    <lineage>
        <taxon>Bacteria</taxon>
        <taxon>Bacillati</taxon>
        <taxon>Bacillota</taxon>
        <taxon>Tissierellia</taxon>
        <taxon>Tissierellales</taxon>
        <taxon>Thermohalobacteraceae</taxon>
        <taxon>Caloranaerobacter</taxon>
    </lineage>
</organism>
<dbReference type="SUPFAM" id="SSF55060">
    <property type="entry name" value="GHMP Kinase, C-terminal domain"/>
    <property type="match status" value="1"/>
</dbReference>
<dbReference type="PANTHER" id="PTHR43527:SF2">
    <property type="entry name" value="4-DIPHOSPHOCYTIDYL-2-C-METHYL-D-ERYTHRITOL KINASE, CHLOROPLASTIC"/>
    <property type="match status" value="1"/>
</dbReference>
<dbReference type="NCBIfam" id="NF011202">
    <property type="entry name" value="PRK14608.1"/>
    <property type="match status" value="1"/>
</dbReference>
<keyword evidence="9" id="KW-0414">Isoprene biosynthesis</keyword>
<feature type="domain" description="GHMP kinase C-terminal" evidence="11">
    <location>
        <begin position="202"/>
        <end position="270"/>
    </location>
</feature>
<comment type="pathway">
    <text evidence="9">Isoprenoid biosynthesis; isopentenyl diphosphate biosynthesis via DXP pathway; isopentenyl diphosphate from 1-deoxy-D-xylulose 5-phosphate: step 3/6.</text>
</comment>
<reference evidence="12 13" key="1">
    <citation type="submission" date="2013-12" db="EMBL/GenBank/DDBJ databases">
        <title>Draft genome sequence of Caloranaerobacter sp. H53214.</title>
        <authorList>
            <person name="Jiang L.J."/>
            <person name="Shao Z.Z."/>
            <person name="Long M.N."/>
        </authorList>
    </citation>
    <scope>NUCLEOTIDE SEQUENCE [LARGE SCALE GENOMIC DNA]</scope>
    <source>
        <strain evidence="12 13">H53214</strain>
    </source>
</reference>
<dbReference type="SUPFAM" id="SSF54211">
    <property type="entry name" value="Ribosomal protein S5 domain 2-like"/>
    <property type="match status" value="1"/>
</dbReference>
<keyword evidence="4 9" id="KW-0808">Transferase</keyword>
<evidence type="ECO:0000256" key="6">
    <source>
        <dbReference type="ARBA" id="ARBA00022777"/>
    </source>
</evidence>
<evidence type="ECO:0000256" key="8">
    <source>
        <dbReference type="ARBA" id="ARBA00032554"/>
    </source>
</evidence>
<evidence type="ECO:0000256" key="2">
    <source>
        <dbReference type="ARBA" id="ARBA00012052"/>
    </source>
</evidence>
<evidence type="ECO:0000313" key="12">
    <source>
        <dbReference type="EMBL" id="KGG79936.1"/>
    </source>
</evidence>
<dbReference type="GO" id="GO:0016114">
    <property type="term" value="P:terpenoid biosynthetic process"/>
    <property type="evidence" value="ECO:0007669"/>
    <property type="project" value="UniProtKB-UniRule"/>
</dbReference>
<comment type="similarity">
    <text evidence="1 9">Belongs to the GHMP kinase family. IspE subfamily.</text>
</comment>
<evidence type="ECO:0000313" key="13">
    <source>
        <dbReference type="Proteomes" id="UP000029622"/>
    </source>
</evidence>
<dbReference type="FunFam" id="3.30.230.10:FF:000029">
    <property type="entry name" value="4-diphosphocytidyl-2-C-methyl-D-erythritol kinase"/>
    <property type="match status" value="1"/>
</dbReference>
<dbReference type="InterPro" id="IPR014721">
    <property type="entry name" value="Ribsml_uS5_D2-typ_fold_subgr"/>
</dbReference>
<dbReference type="PANTHER" id="PTHR43527">
    <property type="entry name" value="4-DIPHOSPHOCYTIDYL-2-C-METHYL-D-ERYTHRITOL KINASE, CHLOROPLASTIC"/>
    <property type="match status" value="1"/>
</dbReference>
<dbReference type="UniPathway" id="UPA00056">
    <property type="reaction ID" value="UER00094"/>
</dbReference>
<keyword evidence="6 9" id="KW-0418">Kinase</keyword>
<dbReference type="Gene3D" id="3.30.70.890">
    <property type="entry name" value="GHMP kinase, C-terminal domain"/>
    <property type="match status" value="1"/>
</dbReference>
<dbReference type="Proteomes" id="UP000029622">
    <property type="component" value="Unassembled WGS sequence"/>
</dbReference>
<dbReference type="InterPro" id="IPR036554">
    <property type="entry name" value="GHMP_kinase_C_sf"/>
</dbReference>
<gene>
    <name evidence="9" type="primary">ispE</name>
    <name evidence="12" type="ORF">Y919_08990</name>
</gene>
<keyword evidence="5 9" id="KW-0547">Nucleotide-binding</keyword>
<dbReference type="InterPro" id="IPR020568">
    <property type="entry name" value="Ribosomal_Su5_D2-typ_SF"/>
</dbReference>
<dbReference type="STRING" id="1156417.Y919_08990"/>
<dbReference type="Pfam" id="PF00288">
    <property type="entry name" value="GHMP_kinases_N"/>
    <property type="match status" value="1"/>
</dbReference>
<evidence type="ECO:0000256" key="7">
    <source>
        <dbReference type="ARBA" id="ARBA00022840"/>
    </source>
</evidence>
<feature type="active site" evidence="9">
    <location>
        <position position="11"/>
    </location>
</feature>
<comment type="catalytic activity">
    <reaction evidence="9">
        <text>4-CDP-2-C-methyl-D-erythritol + ATP = 4-CDP-2-C-methyl-D-erythritol 2-phosphate + ADP + H(+)</text>
        <dbReference type="Rhea" id="RHEA:18437"/>
        <dbReference type="ChEBI" id="CHEBI:15378"/>
        <dbReference type="ChEBI" id="CHEBI:30616"/>
        <dbReference type="ChEBI" id="CHEBI:57823"/>
        <dbReference type="ChEBI" id="CHEBI:57919"/>
        <dbReference type="ChEBI" id="CHEBI:456216"/>
        <dbReference type="EC" id="2.7.1.148"/>
    </reaction>
</comment>
<evidence type="ECO:0000259" key="10">
    <source>
        <dbReference type="Pfam" id="PF00288"/>
    </source>
</evidence>
<dbReference type="Pfam" id="PF08544">
    <property type="entry name" value="GHMP_kinases_C"/>
    <property type="match status" value="1"/>
</dbReference>
<name>A0A096DKW8_9FIRM</name>
<evidence type="ECO:0000256" key="3">
    <source>
        <dbReference type="ARBA" id="ARBA00017473"/>
    </source>
</evidence>
<feature type="active site" evidence="9">
    <location>
        <position position="136"/>
    </location>
</feature>
<comment type="caution">
    <text evidence="12">The sequence shown here is derived from an EMBL/GenBank/DDBJ whole genome shotgun (WGS) entry which is preliminary data.</text>
</comment>
<evidence type="ECO:0000256" key="4">
    <source>
        <dbReference type="ARBA" id="ARBA00022679"/>
    </source>
</evidence>
<dbReference type="InterPro" id="IPR004424">
    <property type="entry name" value="IspE"/>
</dbReference>
<evidence type="ECO:0000256" key="5">
    <source>
        <dbReference type="ARBA" id="ARBA00022741"/>
    </source>
</evidence>
<protein>
    <recommendedName>
        <fullName evidence="3 9">4-diphosphocytidyl-2-C-methyl-D-erythritol kinase</fullName>
        <shortName evidence="9">CMK</shortName>
        <ecNumber evidence="2 9">2.7.1.148</ecNumber>
    </recommendedName>
    <alternativeName>
        <fullName evidence="8 9">4-(cytidine-5'-diphospho)-2-C-methyl-D-erythritol kinase</fullName>
    </alternativeName>
</protein>
<proteinExistence type="inferred from homology"/>
<dbReference type="GO" id="GO:0050515">
    <property type="term" value="F:4-(cytidine 5'-diphospho)-2-C-methyl-D-erythritol kinase activity"/>
    <property type="evidence" value="ECO:0007669"/>
    <property type="project" value="UniProtKB-UniRule"/>
</dbReference>
<dbReference type="RefSeq" id="WP_035164114.1">
    <property type="nucleotide sequence ID" value="NZ_AZTB01000048.1"/>
</dbReference>
<dbReference type="NCBIfam" id="TIGR00154">
    <property type="entry name" value="ispE"/>
    <property type="match status" value="1"/>
</dbReference>
<dbReference type="HAMAP" id="MF_00061">
    <property type="entry name" value="IspE"/>
    <property type="match status" value="1"/>
</dbReference>